<evidence type="ECO:0000313" key="2">
    <source>
        <dbReference type="Proteomes" id="UP001055879"/>
    </source>
</evidence>
<name>A0ACB9BAS9_ARCLA</name>
<sequence>MEGGLDGPLNNVFECNQFGFETLILSENKFSGTIPTSLEKLTTLKRLDLGYNLLTGTIPESLGNFTNSRKFELSGNQLISSIPKSFENLMALRKLDLSSNLLNGVISSSLGRLSNLEILRVRAECDPGNERSLPRVYNENEMCSQHGSLEQSTSWQITLMPTLIASLRNILFENTPTHTLGVDSATLSSLSILLKSFA</sequence>
<organism evidence="1 2">
    <name type="scientific">Arctium lappa</name>
    <name type="common">Greater burdock</name>
    <name type="synonym">Lappa major</name>
    <dbReference type="NCBI Taxonomy" id="4217"/>
    <lineage>
        <taxon>Eukaryota</taxon>
        <taxon>Viridiplantae</taxon>
        <taxon>Streptophyta</taxon>
        <taxon>Embryophyta</taxon>
        <taxon>Tracheophyta</taxon>
        <taxon>Spermatophyta</taxon>
        <taxon>Magnoliopsida</taxon>
        <taxon>eudicotyledons</taxon>
        <taxon>Gunneridae</taxon>
        <taxon>Pentapetalae</taxon>
        <taxon>asterids</taxon>
        <taxon>campanulids</taxon>
        <taxon>Asterales</taxon>
        <taxon>Asteraceae</taxon>
        <taxon>Carduoideae</taxon>
        <taxon>Cardueae</taxon>
        <taxon>Arctiinae</taxon>
        <taxon>Arctium</taxon>
    </lineage>
</organism>
<reference evidence="1 2" key="2">
    <citation type="journal article" date="2022" name="Mol. Ecol. Resour.">
        <title>The genomes of chicory, endive, great burdock and yacon provide insights into Asteraceae paleo-polyploidization history and plant inulin production.</title>
        <authorList>
            <person name="Fan W."/>
            <person name="Wang S."/>
            <person name="Wang H."/>
            <person name="Wang A."/>
            <person name="Jiang F."/>
            <person name="Liu H."/>
            <person name="Zhao H."/>
            <person name="Xu D."/>
            <person name="Zhang Y."/>
        </authorList>
    </citation>
    <scope>NUCLEOTIDE SEQUENCE [LARGE SCALE GENOMIC DNA]</scope>
    <source>
        <strain evidence="2">cv. Niubang</strain>
    </source>
</reference>
<dbReference type="Proteomes" id="UP001055879">
    <property type="component" value="Linkage Group LG06"/>
</dbReference>
<evidence type="ECO:0000313" key="1">
    <source>
        <dbReference type="EMBL" id="KAI3719315.1"/>
    </source>
</evidence>
<comment type="caution">
    <text evidence="1">The sequence shown here is derived from an EMBL/GenBank/DDBJ whole genome shotgun (WGS) entry which is preliminary data.</text>
</comment>
<accession>A0ACB9BAS9</accession>
<keyword evidence="2" id="KW-1185">Reference proteome</keyword>
<dbReference type="EMBL" id="CM042052">
    <property type="protein sequence ID" value="KAI3719315.1"/>
    <property type="molecule type" value="Genomic_DNA"/>
</dbReference>
<reference evidence="2" key="1">
    <citation type="journal article" date="2022" name="Mol. Ecol. Resour.">
        <title>The genomes of chicory, endive, great burdock and yacon provide insights into Asteraceae palaeo-polyploidization history and plant inulin production.</title>
        <authorList>
            <person name="Fan W."/>
            <person name="Wang S."/>
            <person name="Wang H."/>
            <person name="Wang A."/>
            <person name="Jiang F."/>
            <person name="Liu H."/>
            <person name="Zhao H."/>
            <person name="Xu D."/>
            <person name="Zhang Y."/>
        </authorList>
    </citation>
    <scope>NUCLEOTIDE SEQUENCE [LARGE SCALE GENOMIC DNA]</scope>
    <source>
        <strain evidence="2">cv. Niubang</strain>
    </source>
</reference>
<gene>
    <name evidence="1" type="ORF">L6452_20212</name>
</gene>
<protein>
    <submittedName>
        <fullName evidence="1">Uncharacterized protein</fullName>
    </submittedName>
</protein>
<proteinExistence type="predicted"/>